<sequence length="89" mass="10062">MEMAGTFLTHPAPLLVICWGQDNYVFSRMTLAGVRRSLSMLRNMKAIQENVYGNYGSTFSALVSTSSVQHKNNQMHCRSVFQKSDRISD</sequence>
<dbReference type="AlphaFoldDB" id="A0A1I7XP94"/>
<dbReference type="WBParaSite" id="Hba_19157">
    <property type="protein sequence ID" value="Hba_19157"/>
    <property type="gene ID" value="Hba_19157"/>
</dbReference>
<proteinExistence type="predicted"/>
<dbReference type="Proteomes" id="UP000095283">
    <property type="component" value="Unplaced"/>
</dbReference>
<accession>A0A1I7XP94</accession>
<evidence type="ECO:0000313" key="1">
    <source>
        <dbReference type="Proteomes" id="UP000095283"/>
    </source>
</evidence>
<evidence type="ECO:0000313" key="2">
    <source>
        <dbReference type="WBParaSite" id="Hba_19157"/>
    </source>
</evidence>
<keyword evidence="1" id="KW-1185">Reference proteome</keyword>
<name>A0A1I7XP94_HETBA</name>
<reference evidence="2" key="1">
    <citation type="submission" date="2016-11" db="UniProtKB">
        <authorList>
            <consortium name="WormBaseParasite"/>
        </authorList>
    </citation>
    <scope>IDENTIFICATION</scope>
</reference>
<organism evidence="1 2">
    <name type="scientific">Heterorhabditis bacteriophora</name>
    <name type="common">Entomopathogenic nematode worm</name>
    <dbReference type="NCBI Taxonomy" id="37862"/>
    <lineage>
        <taxon>Eukaryota</taxon>
        <taxon>Metazoa</taxon>
        <taxon>Ecdysozoa</taxon>
        <taxon>Nematoda</taxon>
        <taxon>Chromadorea</taxon>
        <taxon>Rhabditida</taxon>
        <taxon>Rhabditina</taxon>
        <taxon>Rhabditomorpha</taxon>
        <taxon>Strongyloidea</taxon>
        <taxon>Heterorhabditidae</taxon>
        <taxon>Heterorhabditis</taxon>
    </lineage>
</organism>
<protein>
    <submittedName>
        <fullName evidence="2">Secreted protein</fullName>
    </submittedName>
</protein>